<keyword evidence="8" id="KW-0413">Isomerase</keyword>
<evidence type="ECO:0000313" key="13">
    <source>
        <dbReference type="Proteomes" id="UP001152795"/>
    </source>
</evidence>
<dbReference type="GO" id="GO:0003677">
    <property type="term" value="F:DNA binding"/>
    <property type="evidence" value="ECO:0007669"/>
    <property type="project" value="UniProtKB-KW"/>
</dbReference>
<keyword evidence="9 11" id="KW-0539">Nucleus</keyword>
<evidence type="ECO:0000256" key="7">
    <source>
        <dbReference type="ARBA" id="ARBA00023125"/>
    </source>
</evidence>
<organism evidence="12 13">
    <name type="scientific">Paramuricea clavata</name>
    <name type="common">Red gorgonian</name>
    <name type="synonym">Violescent sea-whip</name>
    <dbReference type="NCBI Taxonomy" id="317549"/>
    <lineage>
        <taxon>Eukaryota</taxon>
        <taxon>Metazoa</taxon>
        <taxon>Cnidaria</taxon>
        <taxon>Anthozoa</taxon>
        <taxon>Octocorallia</taxon>
        <taxon>Malacalcyonacea</taxon>
        <taxon>Plexauridae</taxon>
        <taxon>Paramuricea</taxon>
    </lineage>
</organism>
<evidence type="ECO:0000256" key="10">
    <source>
        <dbReference type="ARBA" id="ARBA00034617"/>
    </source>
</evidence>
<dbReference type="PANTHER" id="PTHR13710:SF153">
    <property type="entry name" value="RECQ-LIKE DNA HELICASE BLM"/>
    <property type="match status" value="1"/>
</dbReference>
<evidence type="ECO:0000256" key="11">
    <source>
        <dbReference type="RuleBase" id="RU364117"/>
    </source>
</evidence>
<dbReference type="InterPro" id="IPR036388">
    <property type="entry name" value="WH-like_DNA-bd_sf"/>
</dbReference>
<comment type="caution">
    <text evidence="12">The sequence shown here is derived from an EMBL/GenBank/DDBJ whole genome shotgun (WGS) entry which is preliminary data.</text>
</comment>
<dbReference type="Gene3D" id="3.40.50.300">
    <property type="entry name" value="P-loop containing nucleotide triphosphate hydrolases"/>
    <property type="match status" value="2"/>
</dbReference>
<keyword evidence="7" id="KW-0238">DNA-binding</keyword>
<dbReference type="Pfam" id="PF09382">
    <property type="entry name" value="RQC"/>
    <property type="match status" value="1"/>
</dbReference>
<dbReference type="Proteomes" id="UP001152795">
    <property type="component" value="Unassembled WGS sequence"/>
</dbReference>
<dbReference type="InterPro" id="IPR001650">
    <property type="entry name" value="Helicase_C-like"/>
</dbReference>
<dbReference type="PROSITE" id="PS51192">
    <property type="entry name" value="HELICASE_ATP_BIND_1"/>
    <property type="match status" value="1"/>
</dbReference>
<sequence length="654" mass="73826">MKDARENLNSNLNPSTNEFERLKTLPPLFPKSFVQYSVSMGEINSVVMASSTFEAAIKFAFWLNETRLFQANSTNVEISYGGDRYIYTVSLDGGKPDVELCYMVRKSLVGEDDVTDQLIVNGVNENISTGVHIDLETSELIDTTLKQFFCFSSFLPLQKETIVSTMQGENVMTIVGTGGGKSLTYLLPAVLSFKPTVVISSIKSLIDDIINRCFDLNIYACKFTGDISKQVHKEQLQKFQSYRVVVVTPEVLRDGELRKVVEANVAEGKIDRIVFDEAHTIVSWGDTFRPDYKDVCEHFAKLTGCPKLLLSATVPGKVESAIQNIFPNLTVLRASVFRENLELCVKERTSTFYNELVSFISEHIDECGIVYCVLQRDVSNVHVELLKRGINCIKYHGQLSEHVKSVNYSKWMSGECKIIVANSSFGMGIDKHDVRYVVHAKMPTSIEEYYQQCGRVGRDGLSAKCILYYTYADKNILLKLFKHQDDLTPQIAAVDELVNLLEDPVQCRHKCIMMYFGEPRENFSCGHCDNCSHHGKYYLTDGTTDAMKVVQSMVELTGRTVVCKTLNFFLAGSKRKQLQEDELDLLSSFGILEKKFVPLIMLEKFLHSLIYNGVLAENVVKKGQSVFLQLVLGPKAHDILALRMSVTKYEKQLY</sequence>
<dbReference type="InterPro" id="IPR014001">
    <property type="entry name" value="Helicase_ATP-bd"/>
</dbReference>
<evidence type="ECO:0000313" key="12">
    <source>
        <dbReference type="EMBL" id="CAB4025514.1"/>
    </source>
</evidence>
<dbReference type="GO" id="GO:0005634">
    <property type="term" value="C:nucleus"/>
    <property type="evidence" value="ECO:0007669"/>
    <property type="project" value="UniProtKB-SubCell"/>
</dbReference>
<dbReference type="GO" id="GO:0043138">
    <property type="term" value="F:3'-5' DNA helicase activity"/>
    <property type="evidence" value="ECO:0007669"/>
    <property type="project" value="UniProtKB-EC"/>
</dbReference>
<dbReference type="InterPro" id="IPR018982">
    <property type="entry name" value="RQC_domain"/>
</dbReference>
<dbReference type="PROSITE" id="PS51194">
    <property type="entry name" value="HELICASE_CTER"/>
    <property type="match status" value="1"/>
</dbReference>
<keyword evidence="3 11" id="KW-0547">Nucleotide-binding</keyword>
<evidence type="ECO:0000256" key="4">
    <source>
        <dbReference type="ARBA" id="ARBA00022801"/>
    </source>
</evidence>
<dbReference type="AlphaFoldDB" id="A0A6S7J6B5"/>
<dbReference type="GO" id="GO:0005524">
    <property type="term" value="F:ATP binding"/>
    <property type="evidence" value="ECO:0007669"/>
    <property type="project" value="UniProtKB-KW"/>
</dbReference>
<dbReference type="SMART" id="SM00487">
    <property type="entry name" value="DEXDc"/>
    <property type="match status" value="1"/>
</dbReference>
<dbReference type="OrthoDB" id="10261556at2759"/>
<dbReference type="GO" id="GO:0006260">
    <property type="term" value="P:DNA replication"/>
    <property type="evidence" value="ECO:0007669"/>
    <property type="project" value="InterPro"/>
</dbReference>
<dbReference type="Pfam" id="PF16124">
    <property type="entry name" value="RecQ_Zn_bind"/>
    <property type="match status" value="1"/>
</dbReference>
<dbReference type="GO" id="GO:0009378">
    <property type="term" value="F:four-way junction helicase activity"/>
    <property type="evidence" value="ECO:0007669"/>
    <property type="project" value="TreeGrafter"/>
</dbReference>
<dbReference type="GO" id="GO:0005694">
    <property type="term" value="C:chromosome"/>
    <property type="evidence" value="ECO:0007669"/>
    <property type="project" value="TreeGrafter"/>
</dbReference>
<accession>A0A6S7J6B5</accession>
<dbReference type="InterPro" id="IPR032284">
    <property type="entry name" value="RecQ_Zn-bd"/>
</dbReference>
<evidence type="ECO:0000256" key="5">
    <source>
        <dbReference type="ARBA" id="ARBA00022806"/>
    </source>
</evidence>
<dbReference type="Pfam" id="PF00270">
    <property type="entry name" value="DEAD"/>
    <property type="match status" value="1"/>
</dbReference>
<comment type="catalytic activity">
    <reaction evidence="10 11">
        <text>Couples ATP hydrolysis with the unwinding of duplex DNA by translocating in the 3'-5' direction.</text>
        <dbReference type="EC" id="5.6.2.4"/>
    </reaction>
</comment>
<evidence type="ECO:0000256" key="3">
    <source>
        <dbReference type="ARBA" id="ARBA00022741"/>
    </source>
</evidence>
<comment type="catalytic activity">
    <reaction evidence="11">
        <text>ATP + H2O = ADP + phosphate + H(+)</text>
        <dbReference type="Rhea" id="RHEA:13065"/>
        <dbReference type="ChEBI" id="CHEBI:15377"/>
        <dbReference type="ChEBI" id="CHEBI:15378"/>
        <dbReference type="ChEBI" id="CHEBI:30616"/>
        <dbReference type="ChEBI" id="CHEBI:43474"/>
        <dbReference type="ChEBI" id="CHEBI:456216"/>
    </reaction>
</comment>
<comment type="subcellular location">
    <subcellularLocation>
        <location evidence="1 11">Nucleus</location>
    </subcellularLocation>
</comment>
<dbReference type="EC" id="5.6.2.4" evidence="11"/>
<dbReference type="GO" id="GO:0000724">
    <property type="term" value="P:double-strand break repair via homologous recombination"/>
    <property type="evidence" value="ECO:0007669"/>
    <property type="project" value="TreeGrafter"/>
</dbReference>
<dbReference type="InterPro" id="IPR004589">
    <property type="entry name" value="DNA_helicase_ATP-dep_RecQ"/>
</dbReference>
<dbReference type="NCBIfam" id="TIGR00614">
    <property type="entry name" value="recQ_fam"/>
    <property type="match status" value="1"/>
</dbReference>
<name>A0A6S7J6B5_PARCT</name>
<keyword evidence="6 11" id="KW-0067">ATP-binding</keyword>
<keyword evidence="13" id="KW-1185">Reference proteome</keyword>
<dbReference type="SMART" id="SM00490">
    <property type="entry name" value="HELICc"/>
    <property type="match status" value="1"/>
</dbReference>
<comment type="similarity">
    <text evidence="2 11">Belongs to the helicase family. RecQ subfamily.</text>
</comment>
<dbReference type="GO" id="GO:0005737">
    <property type="term" value="C:cytoplasm"/>
    <property type="evidence" value="ECO:0007669"/>
    <property type="project" value="TreeGrafter"/>
</dbReference>
<evidence type="ECO:0000256" key="1">
    <source>
        <dbReference type="ARBA" id="ARBA00004123"/>
    </source>
</evidence>
<evidence type="ECO:0000256" key="6">
    <source>
        <dbReference type="ARBA" id="ARBA00022840"/>
    </source>
</evidence>
<dbReference type="SUPFAM" id="SSF52540">
    <property type="entry name" value="P-loop containing nucleoside triphosphate hydrolases"/>
    <property type="match status" value="1"/>
</dbReference>
<proteinExistence type="inferred from homology"/>
<keyword evidence="4 11" id="KW-0378">Hydrolase</keyword>
<evidence type="ECO:0000256" key="8">
    <source>
        <dbReference type="ARBA" id="ARBA00023235"/>
    </source>
</evidence>
<keyword evidence="5 11" id="KW-0347">Helicase</keyword>
<dbReference type="Gene3D" id="1.10.10.10">
    <property type="entry name" value="Winged helix-like DNA-binding domain superfamily/Winged helix DNA-binding domain"/>
    <property type="match status" value="1"/>
</dbReference>
<reference evidence="12" key="1">
    <citation type="submission" date="2020-04" db="EMBL/GenBank/DDBJ databases">
        <authorList>
            <person name="Alioto T."/>
            <person name="Alioto T."/>
            <person name="Gomez Garrido J."/>
        </authorList>
    </citation>
    <scope>NUCLEOTIDE SEQUENCE</scope>
    <source>
        <strain evidence="12">A484AB</strain>
    </source>
</reference>
<dbReference type="Pfam" id="PF00271">
    <property type="entry name" value="Helicase_C"/>
    <property type="match status" value="1"/>
</dbReference>
<evidence type="ECO:0000256" key="9">
    <source>
        <dbReference type="ARBA" id="ARBA00023242"/>
    </source>
</evidence>
<evidence type="ECO:0000256" key="2">
    <source>
        <dbReference type="ARBA" id="ARBA00005446"/>
    </source>
</evidence>
<dbReference type="GO" id="GO:0016787">
    <property type="term" value="F:hydrolase activity"/>
    <property type="evidence" value="ECO:0007669"/>
    <property type="project" value="UniProtKB-KW"/>
</dbReference>
<protein>
    <recommendedName>
        <fullName evidence="11">ATP-dependent DNA helicase</fullName>
        <ecNumber evidence="11">5.6.2.4</ecNumber>
    </recommendedName>
</protein>
<dbReference type="InterPro" id="IPR027417">
    <property type="entry name" value="P-loop_NTPase"/>
</dbReference>
<gene>
    <name evidence="12" type="ORF">PACLA_8A082304</name>
</gene>
<dbReference type="EMBL" id="CACRXK020013647">
    <property type="protein sequence ID" value="CAB4025514.1"/>
    <property type="molecule type" value="Genomic_DNA"/>
</dbReference>
<dbReference type="PANTHER" id="PTHR13710">
    <property type="entry name" value="DNA HELICASE RECQ FAMILY MEMBER"/>
    <property type="match status" value="1"/>
</dbReference>
<dbReference type="InterPro" id="IPR011545">
    <property type="entry name" value="DEAD/DEAH_box_helicase_dom"/>
</dbReference>